<dbReference type="PROSITE" id="PS50106">
    <property type="entry name" value="PDZ"/>
    <property type="match status" value="1"/>
</dbReference>
<feature type="compositionally biased region" description="Basic and acidic residues" evidence="1">
    <location>
        <begin position="282"/>
        <end position="291"/>
    </location>
</feature>
<sequence length="398" mass="41430">MRRDARSVRFLLLLLIHVLLVPSFGSSPSPRGQAPAGREPRWTPPKDVPGQRAVRPATAPRRAHTRAGRGFGCMLEATPANVENAHHDDFRVVVGEEVFRSLAGPAGEPADLSRALASEAPRLWLGDAGRAGASSDLGPGTPLGARPALGGCGPNVKVVSLSKSLECEAFGFTNIPDSTSDGRACLRITEVLPEGLLAAWNSARPQQRLGPGDRIFSVNGVEEDLVGMRDLLCGPTVTLLAETAGGGPLLAAASPAPGVAAPAAAWPLAHGGQPVASPHGEPTSREEEASTRGEASTLDLLEEPGPATGLDSPLEGRLAWSRSASDASSSAPPLDAWNSLRTFLNGELQLAGSSLVFGLVGGRGRGLHRNIHEGRVGEVHGRRARGRFGEKDNLSMGQ</sequence>
<protein>
    <recommendedName>
        <fullName evidence="3">PDZ domain-containing protein</fullName>
    </recommendedName>
</protein>
<dbReference type="SUPFAM" id="SSF50156">
    <property type="entry name" value="PDZ domain-like"/>
    <property type="match status" value="1"/>
</dbReference>
<reference evidence="4" key="1">
    <citation type="submission" date="2023-10" db="EMBL/GenBank/DDBJ databases">
        <authorList>
            <person name="Chen Y."/>
            <person name="Shah S."/>
            <person name="Dougan E. K."/>
            <person name="Thang M."/>
            <person name="Chan C."/>
        </authorList>
    </citation>
    <scope>NUCLEOTIDE SEQUENCE [LARGE SCALE GENOMIC DNA]</scope>
</reference>
<feature type="region of interest" description="Disordered" evidence="1">
    <location>
        <begin position="26"/>
        <end position="63"/>
    </location>
</feature>
<organism evidence="4 5">
    <name type="scientific">Prorocentrum cordatum</name>
    <dbReference type="NCBI Taxonomy" id="2364126"/>
    <lineage>
        <taxon>Eukaryota</taxon>
        <taxon>Sar</taxon>
        <taxon>Alveolata</taxon>
        <taxon>Dinophyceae</taxon>
        <taxon>Prorocentrales</taxon>
        <taxon>Prorocentraceae</taxon>
        <taxon>Prorocentrum</taxon>
    </lineage>
</organism>
<proteinExistence type="predicted"/>
<feature type="signal peptide" evidence="2">
    <location>
        <begin position="1"/>
        <end position="25"/>
    </location>
</feature>
<feature type="chain" id="PRO_5047440952" description="PDZ domain-containing protein" evidence="2">
    <location>
        <begin position="26"/>
        <end position="398"/>
    </location>
</feature>
<evidence type="ECO:0000313" key="4">
    <source>
        <dbReference type="EMBL" id="CAK0807704.1"/>
    </source>
</evidence>
<dbReference type="EMBL" id="CAUYUJ010003991">
    <property type="protein sequence ID" value="CAK0807704.1"/>
    <property type="molecule type" value="Genomic_DNA"/>
</dbReference>
<dbReference type="InterPro" id="IPR001478">
    <property type="entry name" value="PDZ"/>
</dbReference>
<name>A0ABN9QNI6_9DINO</name>
<dbReference type="Proteomes" id="UP001189429">
    <property type="component" value="Unassembled WGS sequence"/>
</dbReference>
<evidence type="ECO:0000313" key="5">
    <source>
        <dbReference type="Proteomes" id="UP001189429"/>
    </source>
</evidence>
<feature type="region of interest" description="Disordered" evidence="1">
    <location>
        <begin position="269"/>
        <end position="314"/>
    </location>
</feature>
<feature type="domain" description="PDZ" evidence="3">
    <location>
        <begin position="158"/>
        <end position="228"/>
    </location>
</feature>
<gene>
    <name evidence="4" type="ORF">PCOR1329_LOCUS13497</name>
</gene>
<accession>A0ABN9QNI6</accession>
<evidence type="ECO:0000256" key="1">
    <source>
        <dbReference type="SAM" id="MobiDB-lite"/>
    </source>
</evidence>
<evidence type="ECO:0000259" key="3">
    <source>
        <dbReference type="PROSITE" id="PS50106"/>
    </source>
</evidence>
<evidence type="ECO:0000256" key="2">
    <source>
        <dbReference type="SAM" id="SignalP"/>
    </source>
</evidence>
<comment type="caution">
    <text evidence="4">The sequence shown here is derived from an EMBL/GenBank/DDBJ whole genome shotgun (WGS) entry which is preliminary data.</text>
</comment>
<dbReference type="InterPro" id="IPR036034">
    <property type="entry name" value="PDZ_sf"/>
</dbReference>
<keyword evidence="2" id="KW-0732">Signal</keyword>
<keyword evidence="5" id="KW-1185">Reference proteome</keyword>